<gene>
    <name evidence="3" type="ORF">F7D09_0886</name>
</gene>
<evidence type="ECO:0000313" key="3">
    <source>
        <dbReference type="EMBL" id="KAB7790633.1"/>
    </source>
</evidence>
<protein>
    <submittedName>
        <fullName evidence="3">Serine/threonine protein phosphatase</fullName>
    </submittedName>
</protein>
<dbReference type="Proteomes" id="UP000441772">
    <property type="component" value="Unassembled WGS sequence"/>
</dbReference>
<feature type="compositionally biased region" description="Basic and acidic residues" evidence="1">
    <location>
        <begin position="1"/>
        <end position="10"/>
    </location>
</feature>
<dbReference type="GO" id="GO:0016788">
    <property type="term" value="F:hydrolase activity, acting on ester bonds"/>
    <property type="evidence" value="ECO:0007669"/>
    <property type="project" value="TreeGrafter"/>
</dbReference>
<keyword evidence="4" id="KW-1185">Reference proteome</keyword>
<evidence type="ECO:0000259" key="2">
    <source>
        <dbReference type="Pfam" id="PF00149"/>
    </source>
</evidence>
<name>A0A6I1GG56_9BIFI</name>
<dbReference type="InterPro" id="IPR029052">
    <property type="entry name" value="Metallo-depent_PP-like"/>
</dbReference>
<feature type="domain" description="Calcineurin-like phosphoesterase" evidence="2">
    <location>
        <begin position="124"/>
        <end position="247"/>
    </location>
</feature>
<dbReference type="InterPro" id="IPR004843">
    <property type="entry name" value="Calcineurin-like_PHP"/>
</dbReference>
<dbReference type="GO" id="GO:0005737">
    <property type="term" value="C:cytoplasm"/>
    <property type="evidence" value="ECO:0007669"/>
    <property type="project" value="TreeGrafter"/>
</dbReference>
<accession>A0A6I1GG56</accession>
<dbReference type="SUPFAM" id="SSF56300">
    <property type="entry name" value="Metallo-dependent phosphatases"/>
    <property type="match status" value="1"/>
</dbReference>
<evidence type="ECO:0000313" key="4">
    <source>
        <dbReference type="Proteomes" id="UP000441772"/>
    </source>
</evidence>
<feature type="compositionally biased region" description="Polar residues" evidence="1">
    <location>
        <begin position="17"/>
        <end position="29"/>
    </location>
</feature>
<dbReference type="Pfam" id="PF00149">
    <property type="entry name" value="Metallophos"/>
    <property type="match status" value="1"/>
</dbReference>
<dbReference type="EMBL" id="WBVT01000009">
    <property type="protein sequence ID" value="KAB7790633.1"/>
    <property type="molecule type" value="Genomic_DNA"/>
</dbReference>
<feature type="compositionally biased region" description="Polar residues" evidence="1">
    <location>
        <begin position="36"/>
        <end position="48"/>
    </location>
</feature>
<evidence type="ECO:0000256" key="1">
    <source>
        <dbReference type="SAM" id="MobiDB-lite"/>
    </source>
</evidence>
<dbReference type="PANTHER" id="PTHR32440">
    <property type="entry name" value="PHOSPHATASE DCR2-RELATED-RELATED"/>
    <property type="match status" value="1"/>
</dbReference>
<dbReference type="AlphaFoldDB" id="A0A6I1GG56"/>
<sequence length="524" mass="56332">MLDENKETAGKIRTAAAGSSRTRGATTTPQRRESGLTRSSSGIGSNRPSLAPRAETAAPSPATCPPFRVPTVACTTLDRMTDFNITTTRQTAAGSGMAAAPEDVRPVSVSARLGRLQFHRSGKFRVLQLADIQDSPKVNKDTVRLIAAALDAARPDVVIFTGNQIAGYDDVFRDTFRRRRWDDANRTHIGVTTSKVRVAMGEMLRPLIERGIPFAWTYGNHDMQSGLDTSVMEEMVRYFPGCLNPPSPAAAEPFADAADDAADVPFVEQAVPESGLPDQRVISCEPGTFALPVMSADRSRVVLGLVVLDSGDYAREGGYGSPSARALRFLREVPQRIGGARSLVFQHLPLPQYYDVLRTVPSNEENAMQGYRTHDAQYYVLDPDRTLPGGYLGEGVSCPDHDSGEFAILRDTDGYIGVVAGHDHRNGFVGSLNGLMLVATPTCGFSSYGPAAANRAARLFEFDIRHPYSPRTQLLTYGELVGKPSGGKAYTFAVEGQSNAAGGDVNLLKKPGLLAGVAAVLKKL</sequence>
<reference evidence="3 4" key="1">
    <citation type="submission" date="2019-09" db="EMBL/GenBank/DDBJ databases">
        <title>Characterization of the phylogenetic diversity of two novel species belonging to the genus Bifidobacterium: Bifidobacterium cebidarum sp. nov. and Bifidobacterium leontopitheci sp. nov.</title>
        <authorList>
            <person name="Lugli G.A."/>
            <person name="Duranti S."/>
            <person name="Milani C."/>
            <person name="Turroni F."/>
            <person name="Ventura M."/>
        </authorList>
    </citation>
    <scope>NUCLEOTIDE SEQUENCE [LARGE SCALE GENOMIC DNA]</scope>
    <source>
        <strain evidence="3 4">LMG 31471</strain>
    </source>
</reference>
<organism evidence="3 4">
    <name type="scientific">Bifidobacterium leontopitheci</name>
    <dbReference type="NCBI Taxonomy" id="2650774"/>
    <lineage>
        <taxon>Bacteria</taxon>
        <taxon>Bacillati</taxon>
        <taxon>Actinomycetota</taxon>
        <taxon>Actinomycetes</taxon>
        <taxon>Bifidobacteriales</taxon>
        <taxon>Bifidobacteriaceae</taxon>
        <taxon>Bifidobacterium</taxon>
    </lineage>
</organism>
<feature type="region of interest" description="Disordered" evidence="1">
    <location>
        <begin position="1"/>
        <end position="67"/>
    </location>
</feature>
<comment type="caution">
    <text evidence="3">The sequence shown here is derived from an EMBL/GenBank/DDBJ whole genome shotgun (WGS) entry which is preliminary data.</text>
</comment>
<proteinExistence type="predicted"/>